<comment type="caution">
    <text evidence="2">The sequence shown here is derived from an EMBL/GenBank/DDBJ whole genome shotgun (WGS) entry which is preliminary data.</text>
</comment>
<accession>A0A6B3NN86</accession>
<dbReference type="EMBL" id="JAAHBU010000166">
    <property type="protein sequence ID" value="NER64675.1"/>
    <property type="molecule type" value="Genomic_DNA"/>
</dbReference>
<protein>
    <submittedName>
        <fullName evidence="2">Uncharacterized protein</fullName>
    </submittedName>
</protein>
<proteinExistence type="predicted"/>
<dbReference type="RefSeq" id="WP_163945633.1">
    <property type="nucleotide sequence ID" value="NZ_JAAHBU010000166.1"/>
</dbReference>
<reference evidence="3 4" key="1">
    <citation type="submission" date="2020-02" db="EMBL/GenBank/DDBJ databases">
        <title>Broccoli isolated Pseudomonas sp.</title>
        <authorList>
            <person name="Fujikawa T."/>
            <person name="Sawada H."/>
        </authorList>
    </citation>
    <scope>NUCLEOTIDE SEQUENCE [LARGE SCALE GENOMIC DNA]</scope>
    <source>
        <strain evidence="2 4">MAFF212427</strain>
        <strain evidence="1 3">MAFF212428</strain>
    </source>
</reference>
<dbReference type="EMBL" id="JAAHBV010000007">
    <property type="protein sequence ID" value="NER58843.1"/>
    <property type="molecule type" value="Genomic_DNA"/>
</dbReference>
<evidence type="ECO:0000313" key="3">
    <source>
        <dbReference type="Proteomes" id="UP000480410"/>
    </source>
</evidence>
<accession>A0A6M0CQL8</accession>
<dbReference type="Proteomes" id="UP000482634">
    <property type="component" value="Unassembled WGS sequence"/>
</dbReference>
<organism evidence="2 4">
    <name type="scientific">Pseudomonas brassicae</name>
    <dbReference type="NCBI Taxonomy" id="2708063"/>
    <lineage>
        <taxon>Bacteria</taxon>
        <taxon>Pseudomonadati</taxon>
        <taxon>Pseudomonadota</taxon>
        <taxon>Gammaproteobacteria</taxon>
        <taxon>Pseudomonadales</taxon>
        <taxon>Pseudomonadaceae</taxon>
        <taxon>Pseudomonas</taxon>
    </lineage>
</organism>
<dbReference type="AlphaFoldDB" id="A0A6B3NN86"/>
<evidence type="ECO:0000313" key="1">
    <source>
        <dbReference type="EMBL" id="NER58843.1"/>
    </source>
</evidence>
<gene>
    <name evidence="1" type="ORF">G3435_00390</name>
    <name evidence="2" type="ORF">G3436_13305</name>
</gene>
<keyword evidence="4" id="KW-1185">Reference proteome</keyword>
<dbReference type="Proteomes" id="UP000480410">
    <property type="component" value="Unassembled WGS sequence"/>
</dbReference>
<evidence type="ECO:0000313" key="2">
    <source>
        <dbReference type="EMBL" id="NER64675.1"/>
    </source>
</evidence>
<name>A0A6B3NN86_9PSED</name>
<evidence type="ECO:0000313" key="4">
    <source>
        <dbReference type="Proteomes" id="UP000482634"/>
    </source>
</evidence>
<sequence>MYVISVPLSQAAMHRLNIDACVAGDLSEIQLDDDEFAALWHTGIFSQANSVLGVNIDSYEDEAVLGRGRLELLRGLVHACMVEHSSVDALFRLRSQVDIALEHGTGMYLYF</sequence>